<evidence type="ECO:0000256" key="3">
    <source>
        <dbReference type="ARBA" id="ARBA00022630"/>
    </source>
</evidence>
<accession>A0A9D1E1I8</accession>
<organism evidence="8 9">
    <name type="scientific">Candidatus Coprenecus avistercoris</name>
    <dbReference type="NCBI Taxonomy" id="2840730"/>
    <lineage>
        <taxon>Bacteria</taxon>
        <taxon>Pseudomonadati</taxon>
        <taxon>Bacteroidota</taxon>
        <taxon>Bacteroidia</taxon>
        <taxon>Bacteroidales</taxon>
        <taxon>Rikenellaceae</taxon>
        <taxon>Rikenellaceae incertae sedis</taxon>
        <taxon>Candidatus Coprenecus</taxon>
    </lineage>
</organism>
<reference evidence="8" key="1">
    <citation type="submission" date="2020-10" db="EMBL/GenBank/DDBJ databases">
        <authorList>
            <person name="Gilroy R."/>
        </authorList>
    </citation>
    <scope>NUCLEOTIDE SEQUENCE</scope>
    <source>
        <strain evidence="8">ChiHjej13B12-12457</strain>
    </source>
</reference>
<dbReference type="InterPro" id="IPR029479">
    <property type="entry name" value="Nitroreductase"/>
</dbReference>
<dbReference type="PANTHER" id="PTHR43673">
    <property type="entry name" value="NAD(P)H NITROREDUCTASE YDGI-RELATED"/>
    <property type="match status" value="1"/>
</dbReference>
<feature type="signal peptide" evidence="6">
    <location>
        <begin position="1"/>
        <end position="21"/>
    </location>
</feature>
<dbReference type="GO" id="GO:0016491">
    <property type="term" value="F:oxidoreductase activity"/>
    <property type="evidence" value="ECO:0007669"/>
    <property type="project" value="UniProtKB-KW"/>
</dbReference>
<evidence type="ECO:0000256" key="5">
    <source>
        <dbReference type="ARBA" id="ARBA00023002"/>
    </source>
</evidence>
<comment type="cofactor">
    <cofactor evidence="1">
        <name>FMN</name>
        <dbReference type="ChEBI" id="CHEBI:58210"/>
    </cofactor>
</comment>
<keyword evidence="3" id="KW-0285">Flavoprotein</keyword>
<reference evidence="8" key="2">
    <citation type="journal article" date="2021" name="PeerJ">
        <title>Extensive microbial diversity within the chicken gut microbiome revealed by metagenomics and culture.</title>
        <authorList>
            <person name="Gilroy R."/>
            <person name="Ravi A."/>
            <person name="Getino M."/>
            <person name="Pursley I."/>
            <person name="Horton D.L."/>
            <person name="Alikhan N.F."/>
            <person name="Baker D."/>
            <person name="Gharbi K."/>
            <person name="Hall N."/>
            <person name="Watson M."/>
            <person name="Adriaenssens E.M."/>
            <person name="Foster-Nyarko E."/>
            <person name="Jarju S."/>
            <person name="Secka A."/>
            <person name="Antonio M."/>
            <person name="Oren A."/>
            <person name="Chaudhuri R.R."/>
            <person name="La Ragione R."/>
            <person name="Hildebrand F."/>
            <person name="Pallen M.J."/>
        </authorList>
    </citation>
    <scope>NUCLEOTIDE SEQUENCE</scope>
    <source>
        <strain evidence="8">ChiHjej13B12-12457</strain>
    </source>
</reference>
<comment type="caution">
    <text evidence="8">The sequence shown here is derived from an EMBL/GenBank/DDBJ whole genome shotgun (WGS) entry which is preliminary data.</text>
</comment>
<evidence type="ECO:0000259" key="7">
    <source>
        <dbReference type="Pfam" id="PF00881"/>
    </source>
</evidence>
<evidence type="ECO:0000256" key="2">
    <source>
        <dbReference type="ARBA" id="ARBA00007118"/>
    </source>
</evidence>
<keyword evidence="5" id="KW-0560">Oxidoreductase</keyword>
<sequence>MKLFRISAAALVCAVALTSCGNGSGTGSTASEKSVSDIVIENIMTRRSVRQYQPVAVGRDTMKTILECGINAPNGMNRQSWEIRVVDSPEFINGLTELYVKANPRAAEDPSFKNMFRNAPTVVFIAHDPSYDMSSIDCGLLGENMILSAWSMGIGSCCLGGPVRFMKSPEAAEYLKRLGFSEGYELLYCIGFGYPAESPAAKDRDASKIQFVD</sequence>
<evidence type="ECO:0000256" key="6">
    <source>
        <dbReference type="SAM" id="SignalP"/>
    </source>
</evidence>
<dbReference type="Pfam" id="PF00881">
    <property type="entry name" value="Nitroreductase"/>
    <property type="match status" value="1"/>
</dbReference>
<dbReference type="Proteomes" id="UP000886744">
    <property type="component" value="Unassembled WGS sequence"/>
</dbReference>
<feature type="chain" id="PRO_5039434262" evidence="6">
    <location>
        <begin position="22"/>
        <end position="213"/>
    </location>
</feature>
<dbReference type="SUPFAM" id="SSF55469">
    <property type="entry name" value="FMN-dependent nitroreductase-like"/>
    <property type="match status" value="1"/>
</dbReference>
<evidence type="ECO:0000313" key="8">
    <source>
        <dbReference type="EMBL" id="HIR62882.1"/>
    </source>
</evidence>
<gene>
    <name evidence="8" type="ORF">IAC94_05110</name>
</gene>
<dbReference type="PANTHER" id="PTHR43673:SF2">
    <property type="entry name" value="NITROREDUCTASE"/>
    <property type="match status" value="1"/>
</dbReference>
<evidence type="ECO:0000256" key="1">
    <source>
        <dbReference type="ARBA" id="ARBA00001917"/>
    </source>
</evidence>
<comment type="similarity">
    <text evidence="2">Belongs to the nitroreductase family.</text>
</comment>
<protein>
    <submittedName>
        <fullName evidence="8">Nitroreductase family protein</fullName>
    </submittedName>
</protein>
<evidence type="ECO:0000313" key="9">
    <source>
        <dbReference type="Proteomes" id="UP000886744"/>
    </source>
</evidence>
<dbReference type="InterPro" id="IPR000415">
    <property type="entry name" value="Nitroreductase-like"/>
</dbReference>
<keyword evidence="6" id="KW-0732">Signal</keyword>
<dbReference type="Gene3D" id="3.40.109.10">
    <property type="entry name" value="NADH Oxidase"/>
    <property type="match status" value="1"/>
</dbReference>
<dbReference type="AlphaFoldDB" id="A0A9D1E1I8"/>
<feature type="domain" description="Nitroreductase" evidence="7">
    <location>
        <begin position="43"/>
        <end position="194"/>
    </location>
</feature>
<keyword evidence="4" id="KW-0288">FMN</keyword>
<name>A0A9D1E1I8_9BACT</name>
<evidence type="ECO:0000256" key="4">
    <source>
        <dbReference type="ARBA" id="ARBA00022643"/>
    </source>
</evidence>
<dbReference type="PROSITE" id="PS51257">
    <property type="entry name" value="PROKAR_LIPOPROTEIN"/>
    <property type="match status" value="1"/>
</dbReference>
<proteinExistence type="inferred from homology"/>
<dbReference type="EMBL" id="DVHI01000063">
    <property type="protein sequence ID" value="HIR62882.1"/>
    <property type="molecule type" value="Genomic_DNA"/>
</dbReference>